<dbReference type="SUPFAM" id="SSF69255">
    <property type="entry name" value="gp5 N-terminal domain-like"/>
    <property type="match status" value="1"/>
</dbReference>
<dbReference type="RefSeq" id="WP_104425095.1">
    <property type="nucleotide sequence ID" value="NZ_PTIY01000018.1"/>
</dbReference>
<dbReference type="Gene3D" id="2.30.110.50">
    <property type="match status" value="1"/>
</dbReference>
<gene>
    <name evidence="2" type="ORF">B0F88_11820</name>
</gene>
<dbReference type="OrthoDB" id="9762420at2"/>
<protein>
    <submittedName>
        <fullName evidence="2">Rhs element Vgr protein</fullName>
    </submittedName>
</protein>
<organism evidence="2 3">
    <name type="scientific">Methylobacter tundripaludum</name>
    <dbReference type="NCBI Taxonomy" id="173365"/>
    <lineage>
        <taxon>Bacteria</taxon>
        <taxon>Pseudomonadati</taxon>
        <taxon>Pseudomonadota</taxon>
        <taxon>Gammaproteobacteria</taxon>
        <taxon>Methylococcales</taxon>
        <taxon>Methylococcaceae</taxon>
        <taxon>Methylobacter</taxon>
    </lineage>
</organism>
<feature type="domain" description="Gp5/Type VI secretion system Vgr protein OB-fold" evidence="1">
    <location>
        <begin position="371"/>
        <end position="445"/>
    </location>
</feature>
<evidence type="ECO:0000313" key="3">
    <source>
        <dbReference type="Proteomes" id="UP000238071"/>
    </source>
</evidence>
<dbReference type="EMBL" id="PTIY01000018">
    <property type="protein sequence ID" value="PPK65988.1"/>
    <property type="molecule type" value="Genomic_DNA"/>
</dbReference>
<dbReference type="InterPro" id="IPR006531">
    <property type="entry name" value="Gp5/Vgr_OB"/>
</dbReference>
<dbReference type="Pfam" id="PF04717">
    <property type="entry name" value="Phage_base_V"/>
    <property type="match status" value="1"/>
</dbReference>
<accession>A0A2S6GL78</accession>
<evidence type="ECO:0000313" key="2">
    <source>
        <dbReference type="EMBL" id="PPK65988.1"/>
    </source>
</evidence>
<dbReference type="NCBIfam" id="TIGR01646">
    <property type="entry name" value="vgr_GE"/>
    <property type="match status" value="1"/>
</dbReference>
<dbReference type="Gene3D" id="2.40.50.230">
    <property type="entry name" value="Gp5 N-terminal domain"/>
    <property type="match status" value="1"/>
</dbReference>
<keyword evidence="3" id="KW-1185">Reference proteome</keyword>
<proteinExistence type="predicted"/>
<evidence type="ECO:0000259" key="1">
    <source>
        <dbReference type="Pfam" id="PF04717"/>
    </source>
</evidence>
<name>A0A2S6GL78_9GAMM</name>
<dbReference type="Pfam" id="PF05954">
    <property type="entry name" value="Phage_GPD"/>
    <property type="match status" value="1"/>
</dbReference>
<sequence>MNFVTVTIQSDSKDIDPIYVLLSVHVNMEVNRIPYAELVYVDGDAASREFVLSDTDIFEPGKKITIKLRYEEDPSTEKTVFTGLVARQEINAEPGNSTLTVIIKDAAVAMTQGKNHRVFAEMSDDEVIKKIIGLHKLKAKTIDSTQPKHAELVQYACSDWDFVLARAESNGLLITIQDESISALSIKAPSAAAVTLEQGINEIYNIDIEANGVGQYKKVSASAWDVKNQQSLKTDKSDNLSLTPGNLSSRDLAGSLGGEDYALATSAALSQAELTAWITGKLARTQLSLIRGCVSLPGRTDVALLDAIEIKGLGKRFDGKAIVTGIGHRVTPGSWITDIQLGLADQWLLNSDEANGLPASGLLPGISGLHIGQVLDLSEDPDKELKVKIKWPTLPDDGNTLWARLASPDAGKDRGFFFRPEVGDEVVMGFVNGDPRQAIILGSLYGSKNSTPTRFGQPDDKNNGRGIVSKKGMVIGFDDEKAIVYIETPGKNTITLDDDGKKIELKDQHGNCITMDDKGITLKSAKDFKLEASGDVEIKGTKVDIK</sequence>
<reference evidence="2 3" key="1">
    <citation type="submission" date="2018-02" db="EMBL/GenBank/DDBJ databases">
        <title>Subsurface microbial communities from deep shales in Ohio and West Virginia, USA.</title>
        <authorList>
            <person name="Wrighton K."/>
        </authorList>
    </citation>
    <scope>NUCLEOTIDE SEQUENCE [LARGE SCALE GENOMIC DNA]</scope>
    <source>
        <strain evidence="2 3">OWC-G53F</strain>
    </source>
</reference>
<comment type="caution">
    <text evidence="2">The sequence shown here is derived from an EMBL/GenBank/DDBJ whole genome shotgun (WGS) entry which is preliminary data.</text>
</comment>
<dbReference type="Proteomes" id="UP000238071">
    <property type="component" value="Unassembled WGS sequence"/>
</dbReference>
<dbReference type="InterPro" id="IPR037026">
    <property type="entry name" value="Vgr_OB-fold_dom_sf"/>
</dbReference>
<dbReference type="SUPFAM" id="SSF69279">
    <property type="entry name" value="Phage tail proteins"/>
    <property type="match status" value="1"/>
</dbReference>
<dbReference type="Gene3D" id="3.55.50.10">
    <property type="entry name" value="Baseplate protein-like domains"/>
    <property type="match status" value="1"/>
</dbReference>
<dbReference type="InterPro" id="IPR006533">
    <property type="entry name" value="T6SS_Vgr_RhsGE"/>
</dbReference>
<dbReference type="AlphaFoldDB" id="A0A2S6GL78"/>